<gene>
    <name evidence="4" type="ORF">GCM10023258_16540</name>
</gene>
<dbReference type="EMBL" id="BAABIW010000011">
    <property type="protein sequence ID" value="GAA5024468.1"/>
    <property type="molecule type" value="Genomic_DNA"/>
</dbReference>
<name>A0ABP9J8U6_9MICO</name>
<accession>A0ABP9J8U6</accession>
<evidence type="ECO:0000256" key="1">
    <source>
        <dbReference type="ARBA" id="ARBA00022679"/>
    </source>
</evidence>
<evidence type="ECO:0000313" key="4">
    <source>
        <dbReference type="EMBL" id="GAA5024468.1"/>
    </source>
</evidence>
<dbReference type="CDD" id="cd04301">
    <property type="entry name" value="NAT_SF"/>
    <property type="match status" value="2"/>
</dbReference>
<dbReference type="InterPro" id="IPR016181">
    <property type="entry name" value="Acyl_CoA_acyltransferase"/>
</dbReference>
<keyword evidence="5" id="KW-1185">Reference proteome</keyword>
<proteinExistence type="predicted"/>
<sequence length="341" mass="36359">MTAPSPAPADPTGSPVPVEALHLPATATGLTTRPLSAQDAADVTALMAACEHHDVGEVLIEEADIVGDWQRPGFDLATQSVGVLADGRLVAYAEVFKGRWVDAAVHPDHRGRGIGTALSHWTRRVGARDGGSIVGQPVPGGSAGERLLEALGYRTLWTSWVLELPAGQAIAPQPVPEGYGIREPRDQADLEATWTVNEDAFLEWSERERSSFEEWSATVTRRPGYEPWQLRLMVDPAGAVVGMAFVVVSSGCAYVDKLAVRRDERGRGLARALLVDAFEVARVHGGERSELSTDSRTGALGLYEKVGMQVTSVWRHWAADVTPAPGAARDPAPATAPAGAR</sequence>
<dbReference type="InterPro" id="IPR050680">
    <property type="entry name" value="YpeA/RimI_acetyltransf"/>
</dbReference>
<dbReference type="Gene3D" id="3.40.630.30">
    <property type="match status" value="1"/>
</dbReference>
<keyword evidence="1" id="KW-0808">Transferase</keyword>
<comment type="caution">
    <text evidence="4">The sequence shown here is derived from an EMBL/GenBank/DDBJ whole genome shotgun (WGS) entry which is preliminary data.</text>
</comment>
<dbReference type="RefSeq" id="WP_345506991.1">
    <property type="nucleotide sequence ID" value="NZ_BAABIW010000011.1"/>
</dbReference>
<organism evidence="4 5">
    <name type="scientific">Terrabacter aeriphilus</name>
    <dbReference type="NCBI Taxonomy" id="515662"/>
    <lineage>
        <taxon>Bacteria</taxon>
        <taxon>Bacillati</taxon>
        <taxon>Actinomycetota</taxon>
        <taxon>Actinomycetes</taxon>
        <taxon>Micrococcales</taxon>
        <taxon>Intrasporangiaceae</taxon>
        <taxon>Terrabacter</taxon>
    </lineage>
</organism>
<dbReference type="InterPro" id="IPR000182">
    <property type="entry name" value="GNAT_dom"/>
</dbReference>
<feature type="domain" description="N-acetyltransferase" evidence="3">
    <location>
        <begin position="30"/>
        <end position="171"/>
    </location>
</feature>
<dbReference type="Pfam" id="PF00583">
    <property type="entry name" value="Acetyltransf_1"/>
    <property type="match status" value="2"/>
</dbReference>
<dbReference type="PROSITE" id="PS51186">
    <property type="entry name" value="GNAT"/>
    <property type="match status" value="2"/>
</dbReference>
<protein>
    <submittedName>
        <fullName evidence="4">GNAT family N-acetyltransferase</fullName>
    </submittedName>
</protein>
<evidence type="ECO:0000259" key="3">
    <source>
        <dbReference type="PROSITE" id="PS51186"/>
    </source>
</evidence>
<evidence type="ECO:0000256" key="2">
    <source>
        <dbReference type="ARBA" id="ARBA00023315"/>
    </source>
</evidence>
<dbReference type="SUPFAM" id="SSF55729">
    <property type="entry name" value="Acyl-CoA N-acyltransferases (Nat)"/>
    <property type="match status" value="2"/>
</dbReference>
<keyword evidence="2" id="KW-0012">Acyltransferase</keyword>
<dbReference type="Proteomes" id="UP001500427">
    <property type="component" value="Unassembled WGS sequence"/>
</dbReference>
<evidence type="ECO:0000313" key="5">
    <source>
        <dbReference type="Proteomes" id="UP001500427"/>
    </source>
</evidence>
<dbReference type="PANTHER" id="PTHR43420">
    <property type="entry name" value="ACETYLTRANSFERASE"/>
    <property type="match status" value="1"/>
</dbReference>
<feature type="domain" description="N-acetyltransferase" evidence="3">
    <location>
        <begin position="179"/>
        <end position="335"/>
    </location>
</feature>
<reference evidence="5" key="1">
    <citation type="journal article" date="2019" name="Int. J. Syst. Evol. Microbiol.">
        <title>The Global Catalogue of Microorganisms (GCM) 10K type strain sequencing project: providing services to taxonomists for standard genome sequencing and annotation.</title>
        <authorList>
            <consortium name="The Broad Institute Genomics Platform"/>
            <consortium name="The Broad Institute Genome Sequencing Center for Infectious Disease"/>
            <person name="Wu L."/>
            <person name="Ma J."/>
        </authorList>
    </citation>
    <scope>NUCLEOTIDE SEQUENCE [LARGE SCALE GENOMIC DNA]</scope>
    <source>
        <strain evidence="5">JCM 17687</strain>
    </source>
</reference>